<organism evidence="2 3">
    <name type="scientific">Leptospirillum ferrooxidans (strain C2-3)</name>
    <dbReference type="NCBI Taxonomy" id="1162668"/>
    <lineage>
        <taxon>Bacteria</taxon>
        <taxon>Pseudomonadati</taxon>
        <taxon>Nitrospirota</taxon>
        <taxon>Nitrospiria</taxon>
        <taxon>Nitrospirales</taxon>
        <taxon>Nitrospiraceae</taxon>
        <taxon>Leptospirillum</taxon>
    </lineage>
</organism>
<accession>I0IR17</accession>
<dbReference type="OrthoDB" id="9813543at2"/>
<reference evidence="2 3" key="1">
    <citation type="journal article" date="2012" name="J. Bacteriol.">
        <title>Complete Genome Sequence of Leptospirillum ferrooxidans Strain C2-3, Isolated from a Fresh Volcanic Ash Deposit on the Island of Miyake, Japan.</title>
        <authorList>
            <person name="Fujimura R."/>
            <person name="Sato Y."/>
            <person name="Nishizawa T."/>
            <person name="Oshima K."/>
            <person name="Kim S.-W."/>
            <person name="Hattori M."/>
            <person name="Kamijo T."/>
            <person name="Ohta H."/>
        </authorList>
    </citation>
    <scope>NUCLEOTIDE SEQUENCE [LARGE SCALE GENOMIC DNA]</scope>
    <source>
        <strain evidence="2 3">C2-3</strain>
    </source>
</reference>
<sequence length="153" mass="17273">MSDQDHPSHPDHQQTGTHTHVPSGICDACGKVGVDLYKVSLGKDFFNRTYDRLSHTEDLHPKWFCSPCSLEKGYQRDVRNIHQELEKLLADGSSLLSDEKTLLQAISHVEKIESHVKRGRKIHVLLPPREVGLLLIELQQALAARLPTEHSQS</sequence>
<dbReference type="EMBL" id="AP012342">
    <property type="protein sequence ID" value="BAM07716.1"/>
    <property type="molecule type" value="Genomic_DNA"/>
</dbReference>
<dbReference type="eggNOG" id="ENOG502ZUMJ">
    <property type="taxonomic scope" value="Bacteria"/>
</dbReference>
<name>I0IR17_LEPFC</name>
<dbReference type="HOGENOM" id="CLU_144105_0_0_0"/>
<dbReference type="STRING" id="1162668.LFE_2042"/>
<dbReference type="Proteomes" id="UP000007382">
    <property type="component" value="Chromosome"/>
</dbReference>
<gene>
    <name evidence="2" type="ordered locus">LFE_2042</name>
</gene>
<protein>
    <submittedName>
        <fullName evidence="2">Uncharacterized protein</fullName>
    </submittedName>
</protein>
<proteinExistence type="predicted"/>
<reference evidence="3" key="2">
    <citation type="submission" date="2012-03" db="EMBL/GenBank/DDBJ databases">
        <title>The complete genome sequence of the pioneer microbe on fresh volcanic deposit, Leptospirillum ferrooxidans strain C2-3.</title>
        <authorList>
            <person name="Fujimura R."/>
            <person name="Sato Y."/>
            <person name="Nishizawa T."/>
            <person name="Nanba K."/>
            <person name="Oshima K."/>
            <person name="Hattori M."/>
            <person name="Kamijo T."/>
            <person name="Ohta H."/>
        </authorList>
    </citation>
    <scope>NUCLEOTIDE SEQUENCE [LARGE SCALE GENOMIC DNA]</scope>
    <source>
        <strain evidence="3">C2-3</strain>
    </source>
</reference>
<dbReference type="RefSeq" id="WP_014450200.1">
    <property type="nucleotide sequence ID" value="NC_017094.1"/>
</dbReference>
<keyword evidence="3" id="KW-1185">Reference proteome</keyword>
<feature type="region of interest" description="Disordered" evidence="1">
    <location>
        <begin position="1"/>
        <end position="20"/>
    </location>
</feature>
<dbReference type="PATRIC" id="fig|1162668.3.peg.2418"/>
<dbReference type="KEGG" id="lfc:LFE_2042"/>
<feature type="compositionally biased region" description="Basic and acidic residues" evidence="1">
    <location>
        <begin position="1"/>
        <end position="12"/>
    </location>
</feature>
<dbReference type="AlphaFoldDB" id="I0IR17"/>
<evidence type="ECO:0000256" key="1">
    <source>
        <dbReference type="SAM" id="MobiDB-lite"/>
    </source>
</evidence>
<evidence type="ECO:0000313" key="2">
    <source>
        <dbReference type="EMBL" id="BAM07716.1"/>
    </source>
</evidence>
<evidence type="ECO:0000313" key="3">
    <source>
        <dbReference type="Proteomes" id="UP000007382"/>
    </source>
</evidence>